<proteinExistence type="predicted"/>
<sequence length="177" mass="20846">MPDSRLPKKCLLRLVQTQIHDQEKFNWILRFNTLLKPINEDGMLDNLSLPIWLSRRDTILRKYRDYKKNLDNNRYNQSNMLQFILANHLTPARLLLINLHHLICIQCHLFSEETAAHILVEFPAYKHLRRQHLQQWMPTDDPSSILDSESLASTKARFSYLCAAVSLRNNNTSPLNI</sequence>
<dbReference type="EMBL" id="JAHXZJ010000001">
    <property type="protein sequence ID" value="KAH0567779.1"/>
    <property type="molecule type" value="Genomic_DNA"/>
</dbReference>
<name>A0AAV7J683_COTGL</name>
<gene>
    <name evidence="1" type="ORF">KQX54_013676</name>
</gene>
<evidence type="ECO:0000313" key="2">
    <source>
        <dbReference type="Proteomes" id="UP000826195"/>
    </source>
</evidence>
<comment type="caution">
    <text evidence="1">The sequence shown here is derived from an EMBL/GenBank/DDBJ whole genome shotgun (WGS) entry which is preliminary data.</text>
</comment>
<dbReference type="AlphaFoldDB" id="A0AAV7J683"/>
<reference evidence="1 2" key="1">
    <citation type="journal article" date="2021" name="J. Hered.">
        <title>A chromosome-level genome assembly of the parasitoid wasp, Cotesia glomerata (Hymenoptera: Braconidae).</title>
        <authorList>
            <person name="Pinto B.J."/>
            <person name="Weis J.J."/>
            <person name="Gamble T."/>
            <person name="Ode P.J."/>
            <person name="Paul R."/>
            <person name="Zaspel J.M."/>
        </authorList>
    </citation>
    <scope>NUCLEOTIDE SEQUENCE [LARGE SCALE GENOMIC DNA]</scope>
    <source>
        <strain evidence="1">CgM1</strain>
    </source>
</reference>
<protein>
    <recommendedName>
        <fullName evidence="3">Reverse transcriptase zinc-binding domain-containing protein</fullName>
    </recommendedName>
</protein>
<dbReference type="Proteomes" id="UP000826195">
    <property type="component" value="Unassembled WGS sequence"/>
</dbReference>
<accession>A0AAV7J683</accession>
<organism evidence="1 2">
    <name type="scientific">Cotesia glomerata</name>
    <name type="common">Lepidopteran parasitic wasp</name>
    <name type="synonym">Apanteles glomeratus</name>
    <dbReference type="NCBI Taxonomy" id="32391"/>
    <lineage>
        <taxon>Eukaryota</taxon>
        <taxon>Metazoa</taxon>
        <taxon>Ecdysozoa</taxon>
        <taxon>Arthropoda</taxon>
        <taxon>Hexapoda</taxon>
        <taxon>Insecta</taxon>
        <taxon>Pterygota</taxon>
        <taxon>Neoptera</taxon>
        <taxon>Endopterygota</taxon>
        <taxon>Hymenoptera</taxon>
        <taxon>Apocrita</taxon>
        <taxon>Ichneumonoidea</taxon>
        <taxon>Braconidae</taxon>
        <taxon>Microgastrinae</taxon>
        <taxon>Cotesia</taxon>
    </lineage>
</organism>
<evidence type="ECO:0008006" key="3">
    <source>
        <dbReference type="Google" id="ProtNLM"/>
    </source>
</evidence>
<evidence type="ECO:0000313" key="1">
    <source>
        <dbReference type="EMBL" id="KAH0567779.1"/>
    </source>
</evidence>
<keyword evidence="2" id="KW-1185">Reference proteome</keyword>